<accession>A0A9Q3YRE1</accession>
<keyword evidence="10" id="KW-0129">CBS domain</keyword>
<evidence type="ECO:0000256" key="4">
    <source>
        <dbReference type="ARBA" id="ARBA00022989"/>
    </source>
</evidence>
<evidence type="ECO:0000259" key="12">
    <source>
        <dbReference type="PROSITE" id="PS51371"/>
    </source>
</evidence>
<evidence type="ECO:0000256" key="2">
    <source>
        <dbReference type="ARBA" id="ARBA00022448"/>
    </source>
</evidence>
<feature type="transmembrane region" description="Helical" evidence="11">
    <location>
        <begin position="182"/>
        <end position="207"/>
    </location>
</feature>
<dbReference type="InterPro" id="IPR050368">
    <property type="entry name" value="ClC-type_chloride_channel"/>
</dbReference>
<dbReference type="Gene3D" id="3.10.580.10">
    <property type="entry name" value="CBS-domain"/>
    <property type="match status" value="2"/>
</dbReference>
<evidence type="ECO:0000256" key="7">
    <source>
        <dbReference type="ARBA" id="ARBA00023173"/>
    </source>
</evidence>
<dbReference type="AlphaFoldDB" id="A0A9Q3YRE1"/>
<keyword evidence="5" id="KW-0406">Ion transport</keyword>
<evidence type="ECO:0000256" key="3">
    <source>
        <dbReference type="ARBA" id="ARBA00022692"/>
    </source>
</evidence>
<dbReference type="InterPro" id="IPR001807">
    <property type="entry name" value="ClC"/>
</dbReference>
<dbReference type="Pfam" id="PF00571">
    <property type="entry name" value="CBS"/>
    <property type="match status" value="2"/>
</dbReference>
<keyword evidence="7" id="KW-0869">Chloride channel</keyword>
<dbReference type="RefSeq" id="WP_228233703.1">
    <property type="nucleotide sequence ID" value="NZ_ARXL01000006.1"/>
</dbReference>
<gene>
    <name evidence="13" type="ORF">LL252_08130</name>
</gene>
<dbReference type="SUPFAM" id="SSF81340">
    <property type="entry name" value="Clc chloride channel"/>
    <property type="match status" value="1"/>
</dbReference>
<feature type="transmembrane region" description="Helical" evidence="11">
    <location>
        <begin position="219"/>
        <end position="236"/>
    </location>
</feature>
<evidence type="ECO:0000313" key="13">
    <source>
        <dbReference type="EMBL" id="MCC4308538.1"/>
    </source>
</evidence>
<evidence type="ECO:0000256" key="11">
    <source>
        <dbReference type="SAM" id="Phobius"/>
    </source>
</evidence>
<evidence type="ECO:0000256" key="8">
    <source>
        <dbReference type="ARBA" id="ARBA00023214"/>
    </source>
</evidence>
<protein>
    <submittedName>
        <fullName evidence="13">Chloride channel protein</fullName>
    </submittedName>
</protein>
<feature type="transmembrane region" description="Helical" evidence="11">
    <location>
        <begin position="356"/>
        <end position="376"/>
    </location>
</feature>
<evidence type="ECO:0000256" key="6">
    <source>
        <dbReference type="ARBA" id="ARBA00023136"/>
    </source>
</evidence>
<feature type="transmembrane region" description="Helical" evidence="11">
    <location>
        <begin position="85"/>
        <end position="104"/>
    </location>
</feature>
<evidence type="ECO:0000256" key="1">
    <source>
        <dbReference type="ARBA" id="ARBA00004141"/>
    </source>
</evidence>
<dbReference type="Gene3D" id="1.10.3080.10">
    <property type="entry name" value="Clc chloride channel"/>
    <property type="match status" value="1"/>
</dbReference>
<keyword evidence="8" id="KW-0868">Chloride</keyword>
<dbReference type="EMBL" id="JAJGNA010000007">
    <property type="protein sequence ID" value="MCC4308538.1"/>
    <property type="molecule type" value="Genomic_DNA"/>
</dbReference>
<dbReference type="CDD" id="cd00400">
    <property type="entry name" value="Voltage_gated_ClC"/>
    <property type="match status" value="1"/>
</dbReference>
<dbReference type="Proteomes" id="UP001108027">
    <property type="component" value="Unassembled WGS sequence"/>
</dbReference>
<feature type="transmembrane region" description="Helical" evidence="11">
    <location>
        <begin position="36"/>
        <end position="65"/>
    </location>
</feature>
<evidence type="ECO:0000313" key="14">
    <source>
        <dbReference type="Proteomes" id="UP001108027"/>
    </source>
</evidence>
<dbReference type="SMART" id="SM00116">
    <property type="entry name" value="CBS"/>
    <property type="match status" value="2"/>
</dbReference>
<dbReference type="PRINTS" id="PR00762">
    <property type="entry name" value="CLCHANNEL"/>
</dbReference>
<feature type="transmembrane region" description="Helical" evidence="11">
    <location>
        <begin position="425"/>
        <end position="444"/>
    </location>
</feature>
<feature type="domain" description="CBS" evidence="12">
    <location>
        <begin position="539"/>
        <end position="597"/>
    </location>
</feature>
<feature type="transmembrane region" description="Helical" evidence="11">
    <location>
        <begin position="388"/>
        <end position="413"/>
    </location>
</feature>
<feature type="domain" description="CBS" evidence="12">
    <location>
        <begin position="474"/>
        <end position="535"/>
    </location>
</feature>
<feature type="transmembrane region" description="Helical" evidence="11">
    <location>
        <begin position="328"/>
        <end position="350"/>
    </location>
</feature>
<dbReference type="CDD" id="cd02205">
    <property type="entry name" value="CBS_pair_SF"/>
    <property type="match status" value="1"/>
</dbReference>
<organism evidence="13 14">
    <name type="scientific">Alloalcanivorax marinus</name>
    <dbReference type="NCBI Taxonomy" id="1177169"/>
    <lineage>
        <taxon>Bacteria</taxon>
        <taxon>Pseudomonadati</taxon>
        <taxon>Pseudomonadota</taxon>
        <taxon>Gammaproteobacteria</taxon>
        <taxon>Oceanospirillales</taxon>
        <taxon>Alcanivoracaceae</taxon>
        <taxon>Alloalcanivorax</taxon>
    </lineage>
</organism>
<proteinExistence type="predicted"/>
<dbReference type="GO" id="GO:0005254">
    <property type="term" value="F:chloride channel activity"/>
    <property type="evidence" value="ECO:0007669"/>
    <property type="project" value="UniProtKB-KW"/>
</dbReference>
<dbReference type="PROSITE" id="PS51371">
    <property type="entry name" value="CBS"/>
    <property type="match status" value="2"/>
</dbReference>
<dbReference type="InterPro" id="IPR014743">
    <property type="entry name" value="Cl-channel_core"/>
</dbReference>
<keyword evidence="3 11" id="KW-0812">Transmembrane</keyword>
<feature type="transmembrane region" description="Helical" evidence="11">
    <location>
        <begin position="291"/>
        <end position="308"/>
    </location>
</feature>
<keyword evidence="4 11" id="KW-1133">Transmembrane helix</keyword>
<dbReference type="InterPro" id="IPR046342">
    <property type="entry name" value="CBS_dom_sf"/>
</dbReference>
<comment type="subcellular location">
    <subcellularLocation>
        <location evidence="1">Membrane</location>
        <topology evidence="1">Multi-pass membrane protein</topology>
    </subcellularLocation>
</comment>
<keyword evidence="6 11" id="KW-0472">Membrane</keyword>
<keyword evidence="2" id="KW-0813">Transport</keyword>
<keyword evidence="14" id="KW-1185">Reference proteome</keyword>
<keyword evidence="9" id="KW-0407">Ion channel</keyword>
<dbReference type="PANTHER" id="PTHR43427">
    <property type="entry name" value="CHLORIDE CHANNEL PROTEIN CLC-E"/>
    <property type="match status" value="1"/>
</dbReference>
<dbReference type="PANTHER" id="PTHR43427:SF6">
    <property type="entry name" value="CHLORIDE CHANNEL PROTEIN CLC-E"/>
    <property type="match status" value="1"/>
</dbReference>
<feature type="transmembrane region" description="Helical" evidence="11">
    <location>
        <begin position="256"/>
        <end position="279"/>
    </location>
</feature>
<dbReference type="Pfam" id="PF00654">
    <property type="entry name" value="Voltage_CLC"/>
    <property type="match status" value="1"/>
</dbReference>
<evidence type="ECO:0000256" key="9">
    <source>
        <dbReference type="ARBA" id="ARBA00023303"/>
    </source>
</evidence>
<dbReference type="SUPFAM" id="SSF54631">
    <property type="entry name" value="CBS-domain pair"/>
    <property type="match status" value="1"/>
</dbReference>
<reference evidence="13" key="1">
    <citation type="submission" date="2021-10" db="EMBL/GenBank/DDBJ databases">
        <title>The diversity and Nitrogen Metabolism of Culturable Nitrate-Utilizing Bacteria Within the Oxygen Minimum Zone of the Changjiang (Yangtze River)Estuary.</title>
        <authorList>
            <person name="Zhang D."/>
            <person name="Zheng J."/>
            <person name="Liu S."/>
            <person name="He W."/>
        </authorList>
    </citation>
    <scope>NUCLEOTIDE SEQUENCE</scope>
    <source>
        <strain evidence="13">FXH-223</strain>
    </source>
</reference>
<comment type="caution">
    <text evidence="13">The sequence shown here is derived from an EMBL/GenBank/DDBJ whole genome shotgun (WGS) entry which is preliminary data.</text>
</comment>
<dbReference type="GO" id="GO:0034707">
    <property type="term" value="C:chloride channel complex"/>
    <property type="evidence" value="ECO:0007669"/>
    <property type="project" value="UniProtKB-KW"/>
</dbReference>
<name>A0A9Q3YRE1_9GAMM</name>
<evidence type="ECO:0000256" key="5">
    <source>
        <dbReference type="ARBA" id="ARBA00023065"/>
    </source>
</evidence>
<dbReference type="InterPro" id="IPR000644">
    <property type="entry name" value="CBS_dom"/>
</dbReference>
<sequence>MPHINPSSPIPVSPALADDVPPGGPPSVTGASRGRLLWICALAIGLGLLAGPVAKLLLMLIDFFTHLFFFGRLSFSPITPLDHTLGAWVIVVPVAGGLVIGLMARWGAKAIRGHGIPEAMEQVLTNESRIPARITFWKPLSSAISIGSGGPFGAEGPIIATGGALGSLVGQLLHISALERKILLAAGAAAGMAAVFSAPVSAVLLAVELLLFEFRGRSMVPVALAAATATGVRYVVLGTGEVFPMAAIEPALPAAVALYAVLGVLMGVLSVGVTRALYWIEDGFERLPVHWMWWPALGGLAVGLAGYVEPRVLGVGYELIQSILNVKLAIGTLVFLCLMKFLAWSIALGSGTSGGTLAPLFIIGGALGGCLGLLVSQALPSWSIDPGLAALVGMAAMFAGASRAFLTSVVFAIEVTHQPNALLPLLAGCATAYLLSTLCMRTTIMTEKITRRGVMVPAEYDSDPLAQITVEQVYSRSPVSLSRDERLEGVRAWLLDGSAQSHHQGFPVVDEEGHLQGVLTRRDLMALDTSDDAPVGGLIRRSPLVVTPEHTLREAADHMVRHNVGRLVVVLPDQPGHPIGMLTRSDILKAHRRRLEEGDRNPSVLMRAR</sequence>
<evidence type="ECO:0000256" key="10">
    <source>
        <dbReference type="PROSITE-ProRule" id="PRU00703"/>
    </source>
</evidence>